<evidence type="ECO:0000313" key="5">
    <source>
        <dbReference type="Proteomes" id="UP000680750"/>
    </source>
</evidence>
<evidence type="ECO:0000259" key="3">
    <source>
        <dbReference type="PROSITE" id="PS51084"/>
    </source>
</evidence>
<evidence type="ECO:0000256" key="1">
    <source>
        <dbReference type="PROSITE-ProRule" id="PRU00464"/>
    </source>
</evidence>
<feature type="short sequence motif" description="Histidine triad motif" evidence="1">
    <location>
        <begin position="90"/>
        <end position="94"/>
    </location>
</feature>
<dbReference type="InterPro" id="IPR036265">
    <property type="entry name" value="HIT-like_sf"/>
</dbReference>
<feature type="compositionally biased region" description="Pro residues" evidence="2">
    <location>
        <begin position="105"/>
        <end position="116"/>
    </location>
</feature>
<dbReference type="EMBL" id="AP023354">
    <property type="protein sequence ID" value="BCJ27963.1"/>
    <property type="molecule type" value="Genomic_DNA"/>
</dbReference>
<proteinExistence type="predicted"/>
<dbReference type="Gene3D" id="3.30.428.10">
    <property type="entry name" value="HIT-like"/>
    <property type="match status" value="1"/>
</dbReference>
<protein>
    <recommendedName>
        <fullName evidence="3">HIT domain-containing protein</fullName>
    </recommendedName>
</protein>
<dbReference type="Pfam" id="PF01230">
    <property type="entry name" value="HIT"/>
    <property type="match status" value="1"/>
</dbReference>
<reference evidence="4" key="1">
    <citation type="submission" date="2020-08" db="EMBL/GenBank/DDBJ databases">
        <title>Whole genome shotgun sequence of Actinocatenispora sera NBRC 101916.</title>
        <authorList>
            <person name="Komaki H."/>
            <person name="Tamura T."/>
        </authorList>
    </citation>
    <scope>NUCLEOTIDE SEQUENCE</scope>
    <source>
        <strain evidence="4">NBRC 101916</strain>
    </source>
</reference>
<sequence length="138" mass="15622">MCTADRPDESDAGLRVFAGDFTDAYLARRALVRGYVVVVWRGRHVVEPHHLTADEAVEYNTDVLHVGRGVKGHFRPLKINYQTLGNRMPHLHTHVTPRYRDDPAPGAPLPDGPNRPVPERQWRADAQALRLRLGFKNS</sequence>
<dbReference type="KEGG" id="aser:Asera_20710"/>
<dbReference type="SUPFAM" id="SSF54197">
    <property type="entry name" value="HIT-like"/>
    <property type="match status" value="1"/>
</dbReference>
<dbReference type="Proteomes" id="UP000680750">
    <property type="component" value="Chromosome"/>
</dbReference>
<dbReference type="OrthoDB" id="9784774at2"/>
<dbReference type="GO" id="GO:0003824">
    <property type="term" value="F:catalytic activity"/>
    <property type="evidence" value="ECO:0007669"/>
    <property type="project" value="InterPro"/>
</dbReference>
<dbReference type="AlphaFoldDB" id="A0A810KXP2"/>
<keyword evidence="5" id="KW-1185">Reference proteome</keyword>
<accession>A0A810KXP2</accession>
<organism evidence="4 5">
    <name type="scientific">Actinocatenispora sera</name>
    <dbReference type="NCBI Taxonomy" id="390989"/>
    <lineage>
        <taxon>Bacteria</taxon>
        <taxon>Bacillati</taxon>
        <taxon>Actinomycetota</taxon>
        <taxon>Actinomycetes</taxon>
        <taxon>Micromonosporales</taxon>
        <taxon>Micromonosporaceae</taxon>
        <taxon>Actinocatenispora</taxon>
    </lineage>
</organism>
<evidence type="ECO:0000313" key="4">
    <source>
        <dbReference type="EMBL" id="BCJ27963.1"/>
    </source>
</evidence>
<dbReference type="PROSITE" id="PS51084">
    <property type="entry name" value="HIT_2"/>
    <property type="match status" value="1"/>
</dbReference>
<gene>
    <name evidence="4" type="ORF">Asera_20710</name>
</gene>
<dbReference type="InterPro" id="IPR011146">
    <property type="entry name" value="HIT-like"/>
</dbReference>
<feature type="region of interest" description="Disordered" evidence="2">
    <location>
        <begin position="90"/>
        <end position="119"/>
    </location>
</feature>
<name>A0A810KXP2_9ACTN</name>
<feature type="domain" description="HIT" evidence="3">
    <location>
        <begin position="1"/>
        <end position="105"/>
    </location>
</feature>
<evidence type="ECO:0000256" key="2">
    <source>
        <dbReference type="SAM" id="MobiDB-lite"/>
    </source>
</evidence>